<proteinExistence type="predicted"/>
<organism evidence="3 4">
    <name type="scientific">Actinoalloteichus caeruleus DSM 43889</name>
    <dbReference type="NCBI Taxonomy" id="1120930"/>
    <lineage>
        <taxon>Bacteria</taxon>
        <taxon>Bacillati</taxon>
        <taxon>Actinomycetota</taxon>
        <taxon>Actinomycetes</taxon>
        <taxon>Pseudonocardiales</taxon>
        <taxon>Pseudonocardiaceae</taxon>
        <taxon>Actinoalloteichus</taxon>
        <taxon>Actinoalloteichus cyanogriseus</taxon>
    </lineage>
</organism>
<name>A0ABT1JK69_ACTCY</name>
<gene>
    <name evidence="3" type="ORF">G443_003170</name>
</gene>
<keyword evidence="4" id="KW-1185">Reference proteome</keyword>
<evidence type="ECO:0000256" key="1">
    <source>
        <dbReference type="SAM" id="MobiDB-lite"/>
    </source>
</evidence>
<feature type="region of interest" description="Disordered" evidence="1">
    <location>
        <begin position="1"/>
        <end position="44"/>
    </location>
</feature>
<keyword evidence="2" id="KW-0472">Membrane</keyword>
<feature type="compositionally biased region" description="Pro residues" evidence="1">
    <location>
        <begin position="28"/>
        <end position="37"/>
    </location>
</feature>
<feature type="compositionally biased region" description="Pro residues" evidence="1">
    <location>
        <begin position="1"/>
        <end position="22"/>
    </location>
</feature>
<evidence type="ECO:0000256" key="2">
    <source>
        <dbReference type="SAM" id="Phobius"/>
    </source>
</evidence>
<evidence type="ECO:0000313" key="3">
    <source>
        <dbReference type="EMBL" id="MCP2332900.1"/>
    </source>
</evidence>
<keyword evidence="2" id="KW-0812">Transmembrane</keyword>
<feature type="transmembrane region" description="Helical" evidence="2">
    <location>
        <begin position="49"/>
        <end position="69"/>
    </location>
</feature>
<sequence>MPPAPGAGPRTPPPPPGSPVEPPRGRPPRLPAPTPPDPPRRRPGWIGQAVTLTALAVVAAAAILVWGWGADPAVEEAKERIPQPVDLDPRRPEALLEPTPMTEPEGEVLVEQRLTEAELDDNTVLPPEEFDLLVEGGLVQADFHITRDPETDTTTGLSLFTVSTEHDPADLLAEITGLYRGAGYRSTPAEHDNVRLQVLDDPAITEQVTYRAHYLVGHRVVRVEAYGTDRTAVADRFTTLLDRQCQDFPADDPQAG</sequence>
<accession>A0ABT1JK69</accession>
<protein>
    <submittedName>
        <fullName evidence="3">Uncharacterized protein</fullName>
    </submittedName>
</protein>
<dbReference type="RefSeq" id="WP_155886043.1">
    <property type="nucleotide sequence ID" value="NZ_AUBJ02000001.1"/>
</dbReference>
<comment type="caution">
    <text evidence="3">The sequence shown here is derived from an EMBL/GenBank/DDBJ whole genome shotgun (WGS) entry which is preliminary data.</text>
</comment>
<dbReference type="EMBL" id="AUBJ02000001">
    <property type="protein sequence ID" value="MCP2332900.1"/>
    <property type="molecule type" value="Genomic_DNA"/>
</dbReference>
<reference evidence="3 4" key="2">
    <citation type="submission" date="2022-06" db="EMBL/GenBank/DDBJ databases">
        <title>Genomic Encyclopedia of Type Strains, Phase I: the one thousand microbial genomes (KMG-I) project.</title>
        <authorList>
            <person name="Kyrpides N."/>
        </authorList>
    </citation>
    <scope>NUCLEOTIDE SEQUENCE [LARGE SCALE GENOMIC DNA]</scope>
    <source>
        <strain evidence="3 4">DSM 43889</strain>
    </source>
</reference>
<evidence type="ECO:0000313" key="4">
    <source>
        <dbReference type="Proteomes" id="UP000791080"/>
    </source>
</evidence>
<keyword evidence="2" id="KW-1133">Transmembrane helix</keyword>
<reference evidence="3 4" key="1">
    <citation type="submission" date="2013-07" db="EMBL/GenBank/DDBJ databases">
        <authorList>
            <consortium name="DOE Joint Genome Institute"/>
            <person name="Reeve W."/>
            <person name="Huntemann M."/>
            <person name="Han J."/>
            <person name="Chen A."/>
            <person name="Kyrpides N."/>
            <person name="Mavromatis K."/>
            <person name="Markowitz V."/>
            <person name="Palaniappan K."/>
            <person name="Ivanova N."/>
            <person name="Schaumberg A."/>
            <person name="Pati A."/>
            <person name="Liolios K."/>
            <person name="Nordberg H.P."/>
            <person name="Cantor M.N."/>
            <person name="Hua S.X."/>
            <person name="Woyke T."/>
        </authorList>
    </citation>
    <scope>NUCLEOTIDE SEQUENCE [LARGE SCALE GENOMIC DNA]</scope>
    <source>
        <strain evidence="3 4">DSM 43889</strain>
    </source>
</reference>
<dbReference type="Proteomes" id="UP000791080">
    <property type="component" value="Unassembled WGS sequence"/>
</dbReference>